<name>A0ABU5RDA4_9PSEU</name>
<dbReference type="Pfam" id="PF13404">
    <property type="entry name" value="HTH_AsnC-type"/>
    <property type="match status" value="1"/>
</dbReference>
<dbReference type="InterPro" id="IPR036388">
    <property type="entry name" value="WH-like_DNA-bd_sf"/>
</dbReference>
<protein>
    <submittedName>
        <fullName evidence="5">Lrp/AsnC family transcriptional regulator</fullName>
    </submittedName>
</protein>
<keyword evidence="3" id="KW-0804">Transcription</keyword>
<dbReference type="PROSITE" id="PS50956">
    <property type="entry name" value="HTH_ASNC_2"/>
    <property type="match status" value="1"/>
</dbReference>
<dbReference type="Pfam" id="PF01037">
    <property type="entry name" value="AsnC_trans_reg"/>
    <property type="match status" value="1"/>
</dbReference>
<dbReference type="SUPFAM" id="SSF54909">
    <property type="entry name" value="Dimeric alpha+beta barrel"/>
    <property type="match status" value="1"/>
</dbReference>
<dbReference type="InterPro" id="IPR019888">
    <property type="entry name" value="Tscrpt_reg_AsnC-like"/>
</dbReference>
<dbReference type="InterPro" id="IPR011008">
    <property type="entry name" value="Dimeric_a/b-barrel"/>
</dbReference>
<reference evidence="5 6" key="1">
    <citation type="submission" date="2023-12" db="EMBL/GenBank/DDBJ databases">
        <title>Amycolatopsis sp. V23-08.</title>
        <authorList>
            <person name="Somphong A."/>
        </authorList>
    </citation>
    <scope>NUCLEOTIDE SEQUENCE [LARGE SCALE GENOMIC DNA]</scope>
    <source>
        <strain evidence="5 6">V23-08</strain>
    </source>
</reference>
<dbReference type="Proteomes" id="UP001304298">
    <property type="component" value="Unassembled WGS sequence"/>
</dbReference>
<dbReference type="PANTHER" id="PTHR30154">
    <property type="entry name" value="LEUCINE-RESPONSIVE REGULATORY PROTEIN"/>
    <property type="match status" value="1"/>
</dbReference>
<dbReference type="InterPro" id="IPR019887">
    <property type="entry name" value="Tscrpt_reg_AsnC/Lrp_C"/>
</dbReference>
<dbReference type="SUPFAM" id="SSF46785">
    <property type="entry name" value="Winged helix' DNA-binding domain"/>
    <property type="match status" value="1"/>
</dbReference>
<feature type="domain" description="HTH asnC-type" evidence="4">
    <location>
        <begin position="3"/>
        <end position="64"/>
    </location>
</feature>
<evidence type="ECO:0000256" key="3">
    <source>
        <dbReference type="ARBA" id="ARBA00023163"/>
    </source>
</evidence>
<keyword evidence="6" id="KW-1185">Reference proteome</keyword>
<evidence type="ECO:0000313" key="5">
    <source>
        <dbReference type="EMBL" id="MEA5364232.1"/>
    </source>
</evidence>
<dbReference type="Gene3D" id="1.10.10.10">
    <property type="entry name" value="Winged helix-like DNA-binding domain superfamily/Winged helix DNA-binding domain"/>
    <property type="match status" value="1"/>
</dbReference>
<keyword evidence="2" id="KW-0238">DNA-binding</keyword>
<organism evidence="5 6">
    <name type="scientific">Amycolatopsis heterodermiae</name>
    <dbReference type="NCBI Taxonomy" id="3110235"/>
    <lineage>
        <taxon>Bacteria</taxon>
        <taxon>Bacillati</taxon>
        <taxon>Actinomycetota</taxon>
        <taxon>Actinomycetes</taxon>
        <taxon>Pseudonocardiales</taxon>
        <taxon>Pseudonocardiaceae</taxon>
        <taxon>Amycolatopsis</taxon>
    </lineage>
</organism>
<dbReference type="PANTHER" id="PTHR30154:SF53">
    <property type="entry name" value="HTH-TYPE TRANSCRIPTIONAL REGULATOR LRPC"/>
    <property type="match status" value="1"/>
</dbReference>
<dbReference type="Gene3D" id="3.30.70.920">
    <property type="match status" value="1"/>
</dbReference>
<comment type="caution">
    <text evidence="5">The sequence shown here is derived from an EMBL/GenBank/DDBJ whole genome shotgun (WGS) entry which is preliminary data.</text>
</comment>
<gene>
    <name evidence="5" type="ORF">VA596_32200</name>
</gene>
<dbReference type="InterPro" id="IPR036390">
    <property type="entry name" value="WH_DNA-bd_sf"/>
</dbReference>
<dbReference type="EMBL" id="JAYFSI010000009">
    <property type="protein sequence ID" value="MEA5364232.1"/>
    <property type="molecule type" value="Genomic_DNA"/>
</dbReference>
<dbReference type="InterPro" id="IPR000485">
    <property type="entry name" value="AsnC-type_HTH_dom"/>
</dbReference>
<evidence type="ECO:0000256" key="2">
    <source>
        <dbReference type="ARBA" id="ARBA00023125"/>
    </source>
</evidence>
<accession>A0ABU5RDA4</accession>
<dbReference type="RefSeq" id="WP_323331982.1">
    <property type="nucleotide sequence ID" value="NZ_JAYFSI010000009.1"/>
</dbReference>
<dbReference type="PRINTS" id="PR00033">
    <property type="entry name" value="HTHASNC"/>
</dbReference>
<proteinExistence type="predicted"/>
<evidence type="ECO:0000313" key="6">
    <source>
        <dbReference type="Proteomes" id="UP001304298"/>
    </source>
</evidence>
<keyword evidence="1" id="KW-0805">Transcription regulation</keyword>
<sequence length="152" mass="17103">MDLDDVDWHLIELLQADGRLSFTELGRRVSLSGSAVTERVRRLEERGVITGYAASVDTTKLGLPIEALVRARVRSLDTPRFRTAVLPLPEIIAADHITGDECWILRVLCRNTAELEELVEKVQRYGETTTSLVLSSPLRRRPLARRGRQDLG</sequence>
<dbReference type="SMART" id="SM00344">
    <property type="entry name" value="HTH_ASNC"/>
    <property type="match status" value="1"/>
</dbReference>
<evidence type="ECO:0000259" key="4">
    <source>
        <dbReference type="PROSITE" id="PS50956"/>
    </source>
</evidence>
<evidence type="ECO:0000256" key="1">
    <source>
        <dbReference type="ARBA" id="ARBA00023015"/>
    </source>
</evidence>